<dbReference type="PANTHER" id="PTHR42852">
    <property type="entry name" value="THIOL:DISULFIDE INTERCHANGE PROTEIN DSBE"/>
    <property type="match status" value="1"/>
</dbReference>
<dbReference type="InterPro" id="IPR000866">
    <property type="entry name" value="AhpC/TSA"/>
</dbReference>
<evidence type="ECO:0000313" key="8">
    <source>
        <dbReference type="EMBL" id="SES15197.1"/>
    </source>
</evidence>
<dbReference type="CDD" id="cd02966">
    <property type="entry name" value="TlpA_like_family"/>
    <property type="match status" value="1"/>
</dbReference>
<keyword evidence="2" id="KW-0201">Cytochrome c-type biogenesis</keyword>
<feature type="transmembrane region" description="Helical" evidence="6">
    <location>
        <begin position="7"/>
        <end position="25"/>
    </location>
</feature>
<evidence type="ECO:0000256" key="2">
    <source>
        <dbReference type="ARBA" id="ARBA00022748"/>
    </source>
</evidence>
<dbReference type="Pfam" id="PF00578">
    <property type="entry name" value="AhpC-TSA"/>
    <property type="match status" value="1"/>
</dbReference>
<dbReference type="PROSITE" id="PS51352">
    <property type="entry name" value="THIOREDOXIN_2"/>
    <property type="match status" value="1"/>
</dbReference>
<evidence type="ECO:0000259" key="7">
    <source>
        <dbReference type="PROSITE" id="PS51352"/>
    </source>
</evidence>
<keyword evidence="4" id="KW-1015">Disulfide bond</keyword>
<keyword evidence="9" id="KW-1185">Reference proteome</keyword>
<dbReference type="GO" id="GO:0017004">
    <property type="term" value="P:cytochrome complex assembly"/>
    <property type="evidence" value="ECO:0007669"/>
    <property type="project" value="UniProtKB-KW"/>
</dbReference>
<sequence length="176" mass="19954">MKQRRLIIRSTILLVMVAAIGYTFYSHFSEDRGLVNAGDEAPDFILKDVNGEEVHLEDYEGQGVYLTFWATYCSYCRNKMEYLKDHYDEYKEKGVEIIGVNVNESTVQVQRFIDRHNVPYPNPIDRDMLVGNAYGVTSLPHTLLIDENGMVIERTIGGKTEADVVAALDKIVPEGS</sequence>
<dbReference type="GO" id="GO:0016491">
    <property type="term" value="F:oxidoreductase activity"/>
    <property type="evidence" value="ECO:0007669"/>
    <property type="project" value="InterPro"/>
</dbReference>
<proteinExistence type="predicted"/>
<gene>
    <name evidence="8" type="ORF">SAMN05518684_10954</name>
</gene>
<keyword evidence="6" id="KW-1133">Transmembrane helix</keyword>
<dbReference type="GO" id="GO:0030313">
    <property type="term" value="C:cell envelope"/>
    <property type="evidence" value="ECO:0007669"/>
    <property type="project" value="UniProtKB-SubCell"/>
</dbReference>
<keyword evidence="6" id="KW-0812">Transmembrane</keyword>
<reference evidence="9" key="1">
    <citation type="submission" date="2016-10" db="EMBL/GenBank/DDBJ databases">
        <authorList>
            <person name="Varghese N."/>
            <person name="Submissions S."/>
        </authorList>
    </citation>
    <scope>NUCLEOTIDE SEQUENCE [LARGE SCALE GENOMIC DNA]</scope>
    <source>
        <strain evidence="9">S9</strain>
    </source>
</reference>
<keyword evidence="3" id="KW-0735">Signal-anchor</keyword>
<evidence type="ECO:0000256" key="3">
    <source>
        <dbReference type="ARBA" id="ARBA00022968"/>
    </source>
</evidence>
<keyword evidence="5" id="KW-0676">Redox-active center</keyword>
<dbReference type="SUPFAM" id="SSF52833">
    <property type="entry name" value="Thioredoxin-like"/>
    <property type="match status" value="1"/>
</dbReference>
<dbReference type="PANTHER" id="PTHR42852:SF6">
    <property type="entry name" value="THIOL:DISULFIDE INTERCHANGE PROTEIN DSBE"/>
    <property type="match status" value="1"/>
</dbReference>
<accession>A0A1H9V1S8</accession>
<evidence type="ECO:0000256" key="6">
    <source>
        <dbReference type="SAM" id="Phobius"/>
    </source>
</evidence>
<dbReference type="AlphaFoldDB" id="A0A1H9V1S8"/>
<feature type="domain" description="Thioredoxin" evidence="7">
    <location>
        <begin position="35"/>
        <end position="173"/>
    </location>
</feature>
<dbReference type="GO" id="GO:0016209">
    <property type="term" value="F:antioxidant activity"/>
    <property type="evidence" value="ECO:0007669"/>
    <property type="project" value="InterPro"/>
</dbReference>
<name>A0A1H9V1S8_9BACI</name>
<dbReference type="Proteomes" id="UP000198571">
    <property type="component" value="Unassembled WGS sequence"/>
</dbReference>
<organism evidence="8 9">
    <name type="scientific">Salipaludibacillus aurantiacus</name>
    <dbReference type="NCBI Taxonomy" id="1601833"/>
    <lineage>
        <taxon>Bacteria</taxon>
        <taxon>Bacillati</taxon>
        <taxon>Bacillota</taxon>
        <taxon>Bacilli</taxon>
        <taxon>Bacillales</taxon>
        <taxon>Bacillaceae</taxon>
    </lineage>
</organism>
<protein>
    <submittedName>
        <fullName evidence="8">Peroxiredoxin</fullName>
    </submittedName>
</protein>
<keyword evidence="6" id="KW-0472">Membrane</keyword>
<dbReference type="STRING" id="1601833.SAMN05518684_10954"/>
<evidence type="ECO:0000256" key="4">
    <source>
        <dbReference type="ARBA" id="ARBA00023157"/>
    </source>
</evidence>
<dbReference type="InterPro" id="IPR036249">
    <property type="entry name" value="Thioredoxin-like_sf"/>
</dbReference>
<dbReference type="EMBL" id="FOGT01000009">
    <property type="protein sequence ID" value="SES15197.1"/>
    <property type="molecule type" value="Genomic_DNA"/>
</dbReference>
<dbReference type="NCBIfam" id="NF002854">
    <property type="entry name" value="PRK03147.1"/>
    <property type="match status" value="1"/>
</dbReference>
<dbReference type="Gene3D" id="3.40.30.10">
    <property type="entry name" value="Glutaredoxin"/>
    <property type="match status" value="1"/>
</dbReference>
<dbReference type="OrthoDB" id="25753at2"/>
<dbReference type="RefSeq" id="WP_093052361.1">
    <property type="nucleotide sequence ID" value="NZ_FOGT01000009.1"/>
</dbReference>
<evidence type="ECO:0000256" key="5">
    <source>
        <dbReference type="ARBA" id="ARBA00023284"/>
    </source>
</evidence>
<dbReference type="InterPro" id="IPR050553">
    <property type="entry name" value="Thioredoxin_ResA/DsbE_sf"/>
</dbReference>
<evidence type="ECO:0000256" key="1">
    <source>
        <dbReference type="ARBA" id="ARBA00004196"/>
    </source>
</evidence>
<dbReference type="InterPro" id="IPR013766">
    <property type="entry name" value="Thioredoxin_domain"/>
</dbReference>
<comment type="subcellular location">
    <subcellularLocation>
        <location evidence="1">Cell envelope</location>
    </subcellularLocation>
</comment>
<evidence type="ECO:0000313" key="9">
    <source>
        <dbReference type="Proteomes" id="UP000198571"/>
    </source>
</evidence>